<keyword evidence="1" id="KW-1133">Transmembrane helix</keyword>
<keyword evidence="1" id="KW-0472">Membrane</keyword>
<reference evidence="2 3" key="1">
    <citation type="submission" date="2019-06" db="EMBL/GenBank/DDBJ databases">
        <title>The genome of Shewanella sp. SM1901.</title>
        <authorList>
            <person name="Cha Q."/>
        </authorList>
    </citation>
    <scope>NUCLEOTIDE SEQUENCE [LARGE SCALE GENOMIC DNA]</scope>
    <source>
        <strain evidence="2 3">SM1901</strain>
    </source>
</reference>
<evidence type="ECO:0000313" key="3">
    <source>
        <dbReference type="Proteomes" id="UP000319809"/>
    </source>
</evidence>
<keyword evidence="3" id="KW-1185">Reference proteome</keyword>
<name>A0A4Y5YJL2_9GAMM</name>
<evidence type="ECO:0000313" key="2">
    <source>
        <dbReference type="EMBL" id="QDE32689.1"/>
    </source>
</evidence>
<dbReference type="Proteomes" id="UP000319809">
    <property type="component" value="Chromosome"/>
</dbReference>
<protein>
    <submittedName>
        <fullName evidence="2">Uncharacterized protein</fullName>
    </submittedName>
</protein>
<gene>
    <name evidence="2" type="ORF">FH971_18010</name>
</gene>
<proteinExistence type="predicted"/>
<sequence>MLSNNIFFVILCFIFITISTLSGCVSIDNRFLDINKNHYYRNWLITVKESYGEGTYFVFEAVDFSVTGESTPSLERLKKLIRLNKNKPLGCKKYMKIIDESRNLYEGGGESIYIRCGN</sequence>
<dbReference type="RefSeq" id="WP_140235207.1">
    <property type="nucleotide sequence ID" value="NZ_CP041036.1"/>
</dbReference>
<keyword evidence="1" id="KW-0812">Transmembrane</keyword>
<accession>A0A4Y5YJL2</accession>
<organism evidence="2 3">
    <name type="scientific">Shewanella polaris</name>
    <dbReference type="NCBI Taxonomy" id="2588449"/>
    <lineage>
        <taxon>Bacteria</taxon>
        <taxon>Pseudomonadati</taxon>
        <taxon>Pseudomonadota</taxon>
        <taxon>Gammaproteobacteria</taxon>
        <taxon>Alteromonadales</taxon>
        <taxon>Shewanellaceae</taxon>
        <taxon>Shewanella</taxon>
    </lineage>
</organism>
<evidence type="ECO:0000256" key="1">
    <source>
        <dbReference type="SAM" id="Phobius"/>
    </source>
</evidence>
<dbReference type="EMBL" id="CP041036">
    <property type="protein sequence ID" value="QDE32689.1"/>
    <property type="molecule type" value="Genomic_DNA"/>
</dbReference>
<dbReference type="KEGG" id="spol:FH971_18010"/>
<dbReference type="AlphaFoldDB" id="A0A4Y5YJL2"/>
<feature type="transmembrane region" description="Helical" evidence="1">
    <location>
        <begin position="6"/>
        <end position="27"/>
    </location>
</feature>